<keyword evidence="1 4" id="KW-0349">Heme</keyword>
<dbReference type="SUPFAM" id="SSF51004">
    <property type="entry name" value="C-terminal (heme d1) domain of cytochrome cd1-nitrite reductase"/>
    <property type="match status" value="1"/>
</dbReference>
<dbReference type="Proteomes" id="UP000247811">
    <property type="component" value="Unassembled WGS sequence"/>
</dbReference>
<organism evidence="6 7">
    <name type="scientific">Sphaerotilus hippei</name>
    <dbReference type="NCBI Taxonomy" id="744406"/>
    <lineage>
        <taxon>Bacteria</taxon>
        <taxon>Pseudomonadati</taxon>
        <taxon>Pseudomonadota</taxon>
        <taxon>Betaproteobacteria</taxon>
        <taxon>Burkholderiales</taxon>
        <taxon>Sphaerotilaceae</taxon>
        <taxon>Sphaerotilus</taxon>
    </lineage>
</organism>
<name>A0A318GXW1_9BURK</name>
<dbReference type="CDD" id="cd20777">
    <property type="entry name" value="8prop_heme-binding_NirN"/>
    <property type="match status" value="1"/>
</dbReference>
<keyword evidence="2 4" id="KW-0479">Metal-binding</keyword>
<dbReference type="InterPro" id="IPR051200">
    <property type="entry name" value="Host-pathogen_enzymatic-act"/>
</dbReference>
<dbReference type="EMBL" id="QJJS01000020">
    <property type="protein sequence ID" value="PXW93390.1"/>
    <property type="molecule type" value="Genomic_DNA"/>
</dbReference>
<dbReference type="GO" id="GO:0020037">
    <property type="term" value="F:heme binding"/>
    <property type="evidence" value="ECO:0007669"/>
    <property type="project" value="InterPro"/>
</dbReference>
<dbReference type="PANTHER" id="PTHR47197:SF3">
    <property type="entry name" value="DIHYDRO-HEME D1 DEHYDROGENASE"/>
    <property type="match status" value="1"/>
</dbReference>
<evidence type="ECO:0000256" key="3">
    <source>
        <dbReference type="ARBA" id="ARBA00023004"/>
    </source>
</evidence>
<sequence>MREHLWSGVAKLLLAAGLVWMGHGLARAAGPEASAAPASGPVPVAALFQQHCAACHGEQRTGGMGPALLPESLERLRPAQAQQVIAQGRPATQMPAFGQTLSAREIEALSTWIRQPVSPAPTWSEADIRASRLEVAGARDLPDRPVWSADPMNLFVVVEGGDHHVSLVDGDRFEPIHRFASRYALHGGPKFTPEGRYVFFGSRDGWITKYDLWNLTVVAEVRAGLNMRNVAVSGDGKWVMAANYLPRNLALFDADLKLVKSFDAATLDGKSASRVSAVYDAAPRKSFVVAMKDIPEVWEISYDPKAEPIHDGYVHDYPMGEAIAKPGYLGARRTLLDEPLDDFFFDQGYRNVLGATRAKDDDTPTAQVVNLDIRKKIAELPIAGMPHLGSGITFGWQGTTVLASPNLKDGRIDVIDMKTWRTVTTITTPGPGFFMRSHEASRYAWTDSMMSPTARDTLTIIDKQTLQPVASVREPGRTLAHIEFTRDGRHALASLWEMDGALIVYDARTFQEVRRLPMSKPVGKYNVWNKITRSEGTSH</sequence>
<dbReference type="Pfam" id="PF13442">
    <property type="entry name" value="Cytochrome_CBB3"/>
    <property type="match status" value="1"/>
</dbReference>
<dbReference type="GO" id="GO:0046872">
    <property type="term" value="F:metal ion binding"/>
    <property type="evidence" value="ECO:0007669"/>
    <property type="project" value="UniProtKB-KW"/>
</dbReference>
<dbReference type="Gene3D" id="2.140.10.20">
    <property type="entry name" value="C-terminal (heme d1) domain of cytochrome cd1-nitrite reductase"/>
    <property type="match status" value="1"/>
</dbReference>
<keyword evidence="7" id="KW-1185">Reference proteome</keyword>
<evidence type="ECO:0000256" key="2">
    <source>
        <dbReference type="ARBA" id="ARBA00022723"/>
    </source>
</evidence>
<evidence type="ECO:0000259" key="5">
    <source>
        <dbReference type="PROSITE" id="PS51007"/>
    </source>
</evidence>
<dbReference type="InterPro" id="IPR036909">
    <property type="entry name" value="Cyt_c-like_dom_sf"/>
</dbReference>
<dbReference type="Pfam" id="PF02239">
    <property type="entry name" value="Cytochrom_D1"/>
    <property type="match status" value="2"/>
</dbReference>
<keyword evidence="3 4" id="KW-0408">Iron</keyword>
<dbReference type="GO" id="GO:0009055">
    <property type="term" value="F:electron transfer activity"/>
    <property type="evidence" value="ECO:0007669"/>
    <property type="project" value="InterPro"/>
</dbReference>
<dbReference type="InterPro" id="IPR009056">
    <property type="entry name" value="Cyt_c-like_dom"/>
</dbReference>
<dbReference type="InterPro" id="IPR003143">
    <property type="entry name" value="Cyt_cd1_C_sf"/>
</dbReference>
<gene>
    <name evidence="6" type="ORF">C7444_12042</name>
</gene>
<comment type="caution">
    <text evidence="6">The sequence shown here is derived from an EMBL/GenBank/DDBJ whole genome shotgun (WGS) entry which is preliminary data.</text>
</comment>
<evidence type="ECO:0000256" key="4">
    <source>
        <dbReference type="PROSITE-ProRule" id="PRU00433"/>
    </source>
</evidence>
<dbReference type="SUPFAM" id="SSF46626">
    <property type="entry name" value="Cytochrome c"/>
    <property type="match status" value="1"/>
</dbReference>
<evidence type="ECO:0000313" key="6">
    <source>
        <dbReference type="EMBL" id="PXW93390.1"/>
    </source>
</evidence>
<dbReference type="AlphaFoldDB" id="A0A318GXW1"/>
<reference evidence="6 7" key="1">
    <citation type="submission" date="2018-05" db="EMBL/GenBank/DDBJ databases">
        <title>Genomic Encyclopedia of Type Strains, Phase IV (KMG-IV): sequencing the most valuable type-strain genomes for metagenomic binning, comparative biology and taxonomic classification.</title>
        <authorList>
            <person name="Goeker M."/>
        </authorList>
    </citation>
    <scope>NUCLEOTIDE SEQUENCE [LARGE SCALE GENOMIC DNA]</scope>
    <source>
        <strain evidence="6 7">DSM 566</strain>
    </source>
</reference>
<accession>A0A318GXW1</accession>
<protein>
    <submittedName>
        <fullName evidence="6">Mono/diheme cytochrome c family protein</fullName>
    </submittedName>
</protein>
<evidence type="ECO:0000256" key="1">
    <source>
        <dbReference type="ARBA" id="ARBA00022617"/>
    </source>
</evidence>
<dbReference type="InterPro" id="IPR011048">
    <property type="entry name" value="Haem_d1_sf"/>
</dbReference>
<proteinExistence type="predicted"/>
<feature type="domain" description="Cytochrome c" evidence="5">
    <location>
        <begin position="35"/>
        <end position="117"/>
    </location>
</feature>
<evidence type="ECO:0000313" key="7">
    <source>
        <dbReference type="Proteomes" id="UP000247811"/>
    </source>
</evidence>
<dbReference type="Gene3D" id="1.10.760.10">
    <property type="entry name" value="Cytochrome c-like domain"/>
    <property type="match status" value="1"/>
</dbReference>
<dbReference type="PROSITE" id="PS51007">
    <property type="entry name" value="CYTC"/>
    <property type="match status" value="1"/>
</dbReference>
<dbReference type="PANTHER" id="PTHR47197">
    <property type="entry name" value="PROTEIN NIRF"/>
    <property type="match status" value="1"/>
</dbReference>